<dbReference type="Gene3D" id="3.40.50.2300">
    <property type="match status" value="1"/>
</dbReference>
<dbReference type="PRINTS" id="PR00032">
    <property type="entry name" value="HTHARAC"/>
</dbReference>
<evidence type="ECO:0000313" key="10">
    <source>
        <dbReference type="EMBL" id="MDZ5459654.1"/>
    </source>
</evidence>
<evidence type="ECO:0000259" key="8">
    <source>
        <dbReference type="PROSITE" id="PS01124"/>
    </source>
</evidence>
<feature type="domain" description="Response regulatory" evidence="9">
    <location>
        <begin position="8"/>
        <end position="124"/>
    </location>
</feature>
<dbReference type="EMBL" id="JAXOJX010000048">
    <property type="protein sequence ID" value="MDZ5459654.1"/>
    <property type="molecule type" value="Genomic_DNA"/>
</dbReference>
<dbReference type="InterPro" id="IPR018060">
    <property type="entry name" value="HTH_AraC"/>
</dbReference>
<protein>
    <submittedName>
        <fullName evidence="10">Response regulator</fullName>
    </submittedName>
</protein>
<keyword evidence="3" id="KW-0805">Transcription regulation</keyword>
<dbReference type="SUPFAM" id="SSF52172">
    <property type="entry name" value="CheY-like"/>
    <property type="match status" value="1"/>
</dbReference>
<evidence type="ECO:0000256" key="2">
    <source>
        <dbReference type="ARBA" id="ARBA00023012"/>
    </source>
</evidence>
<feature type="region of interest" description="Disordered" evidence="7">
    <location>
        <begin position="263"/>
        <end position="288"/>
    </location>
</feature>
<dbReference type="InterPro" id="IPR011006">
    <property type="entry name" value="CheY-like_superfamily"/>
</dbReference>
<comment type="caution">
    <text evidence="10">The sequence shown here is derived from an EMBL/GenBank/DDBJ whole genome shotgun (WGS) entry which is preliminary data.</text>
</comment>
<keyword evidence="2" id="KW-0902">Two-component regulatory system</keyword>
<dbReference type="InterPro" id="IPR020449">
    <property type="entry name" value="Tscrpt_reg_AraC-type_HTH"/>
</dbReference>
<keyword evidence="4" id="KW-0238">DNA-binding</keyword>
<evidence type="ECO:0000256" key="1">
    <source>
        <dbReference type="ARBA" id="ARBA00022553"/>
    </source>
</evidence>
<evidence type="ECO:0000256" key="7">
    <source>
        <dbReference type="SAM" id="MobiDB-lite"/>
    </source>
</evidence>
<proteinExistence type="predicted"/>
<accession>A0ABU5IL97</accession>
<organism evidence="10 11">
    <name type="scientific">Azohydromonas lata</name>
    <dbReference type="NCBI Taxonomy" id="45677"/>
    <lineage>
        <taxon>Bacteria</taxon>
        <taxon>Pseudomonadati</taxon>
        <taxon>Pseudomonadota</taxon>
        <taxon>Betaproteobacteria</taxon>
        <taxon>Burkholderiales</taxon>
        <taxon>Sphaerotilaceae</taxon>
        <taxon>Azohydromonas</taxon>
    </lineage>
</organism>
<dbReference type="PANTHER" id="PTHR48111">
    <property type="entry name" value="REGULATOR OF RPOS"/>
    <property type="match status" value="1"/>
</dbReference>
<evidence type="ECO:0000256" key="3">
    <source>
        <dbReference type="ARBA" id="ARBA00023015"/>
    </source>
</evidence>
<keyword evidence="1 6" id="KW-0597">Phosphoprotein</keyword>
<dbReference type="InterPro" id="IPR001789">
    <property type="entry name" value="Sig_transdc_resp-reg_receiver"/>
</dbReference>
<dbReference type="Proteomes" id="UP001293718">
    <property type="component" value="Unassembled WGS sequence"/>
</dbReference>
<evidence type="ECO:0000313" key="11">
    <source>
        <dbReference type="Proteomes" id="UP001293718"/>
    </source>
</evidence>
<reference evidence="10 11" key="1">
    <citation type="submission" date="2023-11" db="EMBL/GenBank/DDBJ databases">
        <title>Draft genome of Azohydromonas lata strain H1 (DSM1123), a polyhydroxyalkanoate producer.</title>
        <authorList>
            <person name="Traversa D."/>
            <person name="D'Addabbo P."/>
            <person name="Pazzani C."/>
            <person name="Manzari C."/>
            <person name="Chiara M."/>
            <person name="Scrascia M."/>
        </authorList>
    </citation>
    <scope>NUCLEOTIDE SEQUENCE [LARGE SCALE GENOMIC DNA]</scope>
    <source>
        <strain evidence="10 11">H1</strain>
    </source>
</reference>
<feature type="modified residue" description="4-aspartylphosphate" evidence="6">
    <location>
        <position position="57"/>
    </location>
</feature>
<dbReference type="Gene3D" id="6.10.250.690">
    <property type="match status" value="1"/>
</dbReference>
<dbReference type="InterPro" id="IPR039420">
    <property type="entry name" value="WalR-like"/>
</dbReference>
<keyword evidence="11" id="KW-1185">Reference proteome</keyword>
<keyword evidence="5" id="KW-0804">Transcription</keyword>
<dbReference type="PROSITE" id="PS50110">
    <property type="entry name" value="RESPONSE_REGULATORY"/>
    <property type="match status" value="1"/>
</dbReference>
<evidence type="ECO:0000256" key="4">
    <source>
        <dbReference type="ARBA" id="ARBA00023125"/>
    </source>
</evidence>
<dbReference type="RefSeq" id="WP_322467337.1">
    <property type="nucleotide sequence ID" value="NZ_JAXOJX010000048.1"/>
</dbReference>
<dbReference type="SUPFAM" id="SSF46689">
    <property type="entry name" value="Homeodomain-like"/>
    <property type="match status" value="2"/>
</dbReference>
<evidence type="ECO:0000256" key="5">
    <source>
        <dbReference type="ARBA" id="ARBA00023163"/>
    </source>
</evidence>
<gene>
    <name evidence="10" type="ORF">SM757_24045</name>
</gene>
<dbReference type="Pfam" id="PF00072">
    <property type="entry name" value="Response_reg"/>
    <property type="match status" value="1"/>
</dbReference>
<evidence type="ECO:0000259" key="9">
    <source>
        <dbReference type="PROSITE" id="PS50110"/>
    </source>
</evidence>
<dbReference type="PROSITE" id="PS01124">
    <property type="entry name" value="HTH_ARAC_FAMILY_2"/>
    <property type="match status" value="1"/>
</dbReference>
<dbReference type="Pfam" id="PF12833">
    <property type="entry name" value="HTH_18"/>
    <property type="match status" value="1"/>
</dbReference>
<feature type="region of interest" description="Disordered" evidence="7">
    <location>
        <begin position="131"/>
        <end position="150"/>
    </location>
</feature>
<dbReference type="SMART" id="SM00448">
    <property type="entry name" value="REC"/>
    <property type="match status" value="1"/>
</dbReference>
<dbReference type="PANTHER" id="PTHR48111:SF1">
    <property type="entry name" value="TWO-COMPONENT RESPONSE REGULATOR ORR33"/>
    <property type="match status" value="1"/>
</dbReference>
<dbReference type="SMART" id="SM00342">
    <property type="entry name" value="HTH_ARAC"/>
    <property type="match status" value="1"/>
</dbReference>
<dbReference type="InterPro" id="IPR009057">
    <property type="entry name" value="Homeodomain-like_sf"/>
</dbReference>
<name>A0ABU5IL97_9BURK</name>
<feature type="domain" description="HTH araC/xylS-type" evidence="8">
    <location>
        <begin position="157"/>
        <end position="255"/>
    </location>
</feature>
<sequence>MTMVSSPSILLIDDDPKQIQFLAAILRRHDYRVFAALDGRDGLAKAAAKPPDLILVDLYMPDIDGQATIRLFKAHPTLQHIPLICLTVSNHIDDKLSAFEAGAVDYITKPFDPEEVLARVRVHLRLHQAGAPQPVLPPPPAPSVEGSPQPWEERLVTQAQSVLLREMGNPPSLAELAQRVGTTQRHLSHEFRRQVGVAVFAWLREERHREACFRLLHTSQQLNQIGHHIGYQSAAAFTNAFRARFGMTPSDYRRAAGVRVPEADAAAADEGGRAQGDEDVDAGGYAAG</sequence>
<dbReference type="Gene3D" id="1.10.10.60">
    <property type="entry name" value="Homeodomain-like"/>
    <property type="match status" value="2"/>
</dbReference>
<evidence type="ECO:0000256" key="6">
    <source>
        <dbReference type="PROSITE-ProRule" id="PRU00169"/>
    </source>
</evidence>